<comment type="similarity">
    <text evidence="1">Belongs to the PemK/MazF family.</text>
</comment>
<gene>
    <name evidence="5" type="ORF">HA039_22150</name>
</gene>
<evidence type="ECO:0000256" key="3">
    <source>
        <dbReference type="SAM" id="MobiDB-lite"/>
    </source>
</evidence>
<evidence type="ECO:0000256" key="1">
    <source>
        <dbReference type="ARBA" id="ARBA00007521"/>
    </source>
</evidence>
<feature type="transmembrane region" description="Helical" evidence="4">
    <location>
        <begin position="6"/>
        <end position="25"/>
    </location>
</feature>
<accession>A0A6G9H273</accession>
<evidence type="ECO:0000256" key="2">
    <source>
        <dbReference type="ARBA" id="ARBA00022649"/>
    </source>
</evidence>
<feature type="compositionally biased region" description="Low complexity" evidence="3">
    <location>
        <begin position="40"/>
        <end position="49"/>
    </location>
</feature>
<dbReference type="AlphaFoldDB" id="A0A6G9H273"/>
<dbReference type="EMBL" id="CP050177">
    <property type="protein sequence ID" value="QIQ04628.1"/>
    <property type="molecule type" value="Genomic_DNA"/>
</dbReference>
<keyword evidence="4" id="KW-0472">Membrane</keyword>
<name>A0A6G9H273_9ACTN</name>
<sequence length="156" mass="16974">MNTTWWIVLVVVVALALIASVVDGWGRGPRPRRGTGPGGRTRPPGGPARAPKRTGRPVPGEVWWATVPFEDGPGSKDRPCLVLSVRGNSARVAKITTKRHDGPGVILLPPDTVGDAQGRRSYLETGELRSVRLKDFRRRASTVDPALWERVRDLTG</sequence>
<dbReference type="InterPro" id="IPR011067">
    <property type="entry name" value="Plasmid_toxin/cell-grow_inhib"/>
</dbReference>
<evidence type="ECO:0000313" key="5">
    <source>
        <dbReference type="EMBL" id="QIQ04628.1"/>
    </source>
</evidence>
<feature type="region of interest" description="Disordered" evidence="3">
    <location>
        <begin position="26"/>
        <end position="57"/>
    </location>
</feature>
<dbReference type="GO" id="GO:0003677">
    <property type="term" value="F:DNA binding"/>
    <property type="evidence" value="ECO:0007669"/>
    <property type="project" value="InterPro"/>
</dbReference>
<dbReference type="Proteomes" id="UP000501179">
    <property type="component" value="Chromosome"/>
</dbReference>
<dbReference type="Pfam" id="PF02452">
    <property type="entry name" value="PemK_toxin"/>
    <property type="match status" value="1"/>
</dbReference>
<dbReference type="RefSeq" id="WP_167032674.1">
    <property type="nucleotide sequence ID" value="NZ_CP050177.1"/>
</dbReference>
<organism evidence="5 6">
    <name type="scientific">Streptomyces liangshanensis</name>
    <dbReference type="NCBI Taxonomy" id="2717324"/>
    <lineage>
        <taxon>Bacteria</taxon>
        <taxon>Bacillati</taxon>
        <taxon>Actinomycetota</taxon>
        <taxon>Actinomycetes</taxon>
        <taxon>Kitasatosporales</taxon>
        <taxon>Streptomycetaceae</taxon>
        <taxon>Streptomyces</taxon>
    </lineage>
</organism>
<protein>
    <submittedName>
        <fullName evidence="5">Type II toxin-antitoxin system PemK/MazF family toxin</fullName>
    </submittedName>
</protein>
<proteinExistence type="inferred from homology"/>
<dbReference type="SUPFAM" id="SSF50118">
    <property type="entry name" value="Cell growth inhibitor/plasmid maintenance toxic component"/>
    <property type="match status" value="1"/>
</dbReference>
<keyword evidence="6" id="KW-1185">Reference proteome</keyword>
<dbReference type="KEGG" id="slia:HA039_22150"/>
<keyword evidence="4" id="KW-0812">Transmembrane</keyword>
<dbReference type="InterPro" id="IPR003477">
    <property type="entry name" value="PemK-like"/>
</dbReference>
<reference evidence="5 6" key="1">
    <citation type="submission" date="2020-03" db="EMBL/GenBank/DDBJ databases">
        <title>A novel species.</title>
        <authorList>
            <person name="Gao J."/>
        </authorList>
    </citation>
    <scope>NUCLEOTIDE SEQUENCE [LARGE SCALE GENOMIC DNA]</scope>
    <source>
        <strain evidence="5 6">QMT-12</strain>
    </source>
</reference>
<keyword evidence="4" id="KW-1133">Transmembrane helix</keyword>
<evidence type="ECO:0000256" key="4">
    <source>
        <dbReference type="SAM" id="Phobius"/>
    </source>
</evidence>
<dbReference type="Gene3D" id="2.30.30.110">
    <property type="match status" value="1"/>
</dbReference>
<evidence type="ECO:0000313" key="6">
    <source>
        <dbReference type="Proteomes" id="UP000501179"/>
    </source>
</evidence>
<keyword evidence="2" id="KW-1277">Toxin-antitoxin system</keyword>